<comment type="caution">
    <text evidence="2">The sequence shown here is derived from an EMBL/GenBank/DDBJ whole genome shotgun (WGS) entry which is preliminary data.</text>
</comment>
<proteinExistence type="predicted"/>
<organism evidence="2 3">
    <name type="scientific">Monilinia laxa</name>
    <name type="common">Brown rot fungus</name>
    <name type="synonym">Sclerotinia laxa</name>
    <dbReference type="NCBI Taxonomy" id="61186"/>
    <lineage>
        <taxon>Eukaryota</taxon>
        <taxon>Fungi</taxon>
        <taxon>Dikarya</taxon>
        <taxon>Ascomycota</taxon>
        <taxon>Pezizomycotina</taxon>
        <taxon>Leotiomycetes</taxon>
        <taxon>Helotiales</taxon>
        <taxon>Sclerotiniaceae</taxon>
        <taxon>Monilinia</taxon>
    </lineage>
</organism>
<keyword evidence="3" id="KW-1185">Reference proteome</keyword>
<dbReference type="EMBL" id="VIGI01000015">
    <property type="protein sequence ID" value="KAB8291182.1"/>
    <property type="molecule type" value="Genomic_DNA"/>
</dbReference>
<feature type="compositionally biased region" description="Polar residues" evidence="1">
    <location>
        <begin position="51"/>
        <end position="62"/>
    </location>
</feature>
<evidence type="ECO:0000313" key="2">
    <source>
        <dbReference type="EMBL" id="KAB8291182.1"/>
    </source>
</evidence>
<accession>A0A5N6JQZ0</accession>
<evidence type="ECO:0000313" key="3">
    <source>
        <dbReference type="Proteomes" id="UP000326757"/>
    </source>
</evidence>
<sequence length="172" mass="19574">MELTKPNLRELSAEKKLPCTEIHPSNSGYQTTSERKIHSPEDTIMYEKNHTNQSNTSDSPTSDGYDADDESYGNHPISHRPSFELALRAQGPHPKYVPAPRRRKGILDPLNVGDDIAFFAGANRQFQQRMRDIVHDKEMKAKKEVYEAMEEKEALLKAATKASKDINFLDIF</sequence>
<name>A0A5N6JQZ0_MONLA</name>
<dbReference type="Proteomes" id="UP000326757">
    <property type="component" value="Unassembled WGS sequence"/>
</dbReference>
<dbReference type="OrthoDB" id="3552478at2759"/>
<evidence type="ECO:0000256" key="1">
    <source>
        <dbReference type="SAM" id="MobiDB-lite"/>
    </source>
</evidence>
<dbReference type="AlphaFoldDB" id="A0A5N6JQZ0"/>
<gene>
    <name evidence="2" type="ORF">EYC80_009870</name>
</gene>
<reference evidence="2 3" key="1">
    <citation type="submission" date="2019-06" db="EMBL/GenBank/DDBJ databases">
        <title>Genome Sequence of the Brown Rot Fungal Pathogen Monilinia laxa.</title>
        <authorList>
            <person name="De Miccolis Angelini R.M."/>
            <person name="Landi L."/>
            <person name="Abate D."/>
            <person name="Pollastro S."/>
            <person name="Romanazzi G."/>
            <person name="Faretra F."/>
        </authorList>
    </citation>
    <scope>NUCLEOTIDE SEQUENCE [LARGE SCALE GENOMIC DNA]</scope>
    <source>
        <strain evidence="2 3">Mlax316</strain>
    </source>
</reference>
<feature type="compositionally biased region" description="Basic and acidic residues" evidence="1">
    <location>
        <begin position="33"/>
        <end position="50"/>
    </location>
</feature>
<feature type="compositionally biased region" description="Polar residues" evidence="1">
    <location>
        <begin position="23"/>
        <end position="32"/>
    </location>
</feature>
<feature type="compositionally biased region" description="Basic and acidic residues" evidence="1">
    <location>
        <begin position="7"/>
        <end position="18"/>
    </location>
</feature>
<feature type="region of interest" description="Disordered" evidence="1">
    <location>
        <begin position="1"/>
        <end position="80"/>
    </location>
</feature>
<protein>
    <submittedName>
        <fullName evidence="2">Uncharacterized protein</fullName>
    </submittedName>
</protein>